<proteinExistence type="predicted"/>
<feature type="DNA-binding region" description="H-T-H motif" evidence="4">
    <location>
        <begin position="34"/>
        <end position="53"/>
    </location>
</feature>
<dbReference type="InterPro" id="IPR036271">
    <property type="entry name" value="Tet_transcr_reg_TetR-rel_C_sf"/>
</dbReference>
<feature type="domain" description="HTH tetR-type" evidence="5">
    <location>
        <begin position="13"/>
        <end position="71"/>
    </location>
</feature>
<dbReference type="RefSeq" id="WP_113981753.1">
    <property type="nucleotide sequence ID" value="NZ_QMEY01000006.1"/>
</dbReference>
<protein>
    <submittedName>
        <fullName evidence="6">TetR/AcrR family transcriptional regulator</fullName>
    </submittedName>
</protein>
<dbReference type="PROSITE" id="PS50977">
    <property type="entry name" value="HTH_TETR_2"/>
    <property type="match status" value="1"/>
</dbReference>
<dbReference type="PANTHER" id="PTHR30055:SF234">
    <property type="entry name" value="HTH-TYPE TRANSCRIPTIONAL REGULATOR BETI"/>
    <property type="match status" value="1"/>
</dbReference>
<dbReference type="InterPro" id="IPR001647">
    <property type="entry name" value="HTH_TetR"/>
</dbReference>
<dbReference type="SUPFAM" id="SSF46689">
    <property type="entry name" value="Homeodomain-like"/>
    <property type="match status" value="1"/>
</dbReference>
<evidence type="ECO:0000256" key="2">
    <source>
        <dbReference type="ARBA" id="ARBA00023125"/>
    </source>
</evidence>
<comment type="caution">
    <text evidence="6">The sequence shown here is derived from an EMBL/GenBank/DDBJ whole genome shotgun (WGS) entry which is preliminary data.</text>
</comment>
<accession>A0A366LZH8</accession>
<evidence type="ECO:0000256" key="1">
    <source>
        <dbReference type="ARBA" id="ARBA00023015"/>
    </source>
</evidence>
<dbReference type="PANTHER" id="PTHR30055">
    <property type="entry name" value="HTH-TYPE TRANSCRIPTIONAL REGULATOR RUTR"/>
    <property type="match status" value="1"/>
</dbReference>
<dbReference type="GO" id="GO:0003700">
    <property type="term" value="F:DNA-binding transcription factor activity"/>
    <property type="evidence" value="ECO:0007669"/>
    <property type="project" value="TreeGrafter"/>
</dbReference>
<dbReference type="InterPro" id="IPR009057">
    <property type="entry name" value="Homeodomain-like_sf"/>
</dbReference>
<dbReference type="InterPro" id="IPR050109">
    <property type="entry name" value="HTH-type_TetR-like_transc_reg"/>
</dbReference>
<dbReference type="AlphaFoldDB" id="A0A366LZH8"/>
<evidence type="ECO:0000259" key="5">
    <source>
        <dbReference type="PROSITE" id="PS50977"/>
    </source>
</evidence>
<dbReference type="Gene3D" id="1.10.357.10">
    <property type="entry name" value="Tetracycline Repressor, domain 2"/>
    <property type="match status" value="1"/>
</dbReference>
<dbReference type="GO" id="GO:0000976">
    <property type="term" value="F:transcription cis-regulatory region binding"/>
    <property type="evidence" value="ECO:0007669"/>
    <property type="project" value="TreeGrafter"/>
</dbReference>
<gene>
    <name evidence="6" type="ORF">DP939_17440</name>
</gene>
<dbReference type="SUPFAM" id="SSF48498">
    <property type="entry name" value="Tetracyclin repressor-like, C-terminal domain"/>
    <property type="match status" value="1"/>
</dbReference>
<evidence type="ECO:0000256" key="4">
    <source>
        <dbReference type="PROSITE-ProRule" id="PRU00335"/>
    </source>
</evidence>
<keyword evidence="7" id="KW-1185">Reference proteome</keyword>
<evidence type="ECO:0000313" key="6">
    <source>
        <dbReference type="EMBL" id="RBQ18970.1"/>
    </source>
</evidence>
<dbReference type="EMBL" id="QMEY01000006">
    <property type="protein sequence ID" value="RBQ18970.1"/>
    <property type="molecule type" value="Genomic_DNA"/>
</dbReference>
<evidence type="ECO:0000256" key="3">
    <source>
        <dbReference type="ARBA" id="ARBA00023163"/>
    </source>
</evidence>
<dbReference type="Pfam" id="PF00440">
    <property type="entry name" value="TetR_N"/>
    <property type="match status" value="1"/>
</dbReference>
<dbReference type="Proteomes" id="UP000253303">
    <property type="component" value="Unassembled WGS sequence"/>
</dbReference>
<reference evidence="6 7" key="1">
    <citation type="submission" date="2018-06" db="EMBL/GenBank/DDBJ databases">
        <title>Sphaerisporangium craniellae sp. nov., isolated from a marine sponge in the South China Sea.</title>
        <authorList>
            <person name="Li L."/>
        </authorList>
    </citation>
    <scope>NUCLEOTIDE SEQUENCE [LARGE SCALE GENOMIC DNA]</scope>
    <source>
        <strain evidence="6 7">LHW63015</strain>
    </source>
</reference>
<dbReference type="OrthoDB" id="8654052at2"/>
<keyword evidence="1" id="KW-0805">Transcription regulation</keyword>
<keyword evidence="3" id="KW-0804">Transcription</keyword>
<evidence type="ECO:0000313" key="7">
    <source>
        <dbReference type="Proteomes" id="UP000253303"/>
    </source>
</evidence>
<organism evidence="6 7">
    <name type="scientific">Spongiactinospora rosea</name>
    <dbReference type="NCBI Taxonomy" id="2248750"/>
    <lineage>
        <taxon>Bacteria</taxon>
        <taxon>Bacillati</taxon>
        <taxon>Actinomycetota</taxon>
        <taxon>Actinomycetes</taxon>
        <taxon>Streptosporangiales</taxon>
        <taxon>Streptosporangiaceae</taxon>
        <taxon>Spongiactinospora</taxon>
    </lineage>
</organism>
<keyword evidence="2 4" id="KW-0238">DNA-binding</keyword>
<sequence>MEGEQEAETRTRTRTRRAILDAAVAVLSKNSGASLSDVAAAAGVGRTTIHRYYPERSDLLAAISRDSLDKIDTATLRARLDEGTATEALDRLCQEYFELGEILTLLFNEPALMQGPEWEVETESDRTVLRLVERGHAEGSIDPEMPPEWVQNLLWGLLYIAWEHARASGAPRHTALALCLRSLAKSIAPPAQPGSSRVRV</sequence>
<name>A0A366LZH8_9ACTN</name>